<feature type="transmembrane region" description="Helical" evidence="6">
    <location>
        <begin position="357"/>
        <end position="375"/>
    </location>
</feature>
<comment type="caution">
    <text evidence="7">The sequence shown here is derived from an EMBL/GenBank/DDBJ whole genome shotgun (WGS) entry which is preliminary data.</text>
</comment>
<keyword evidence="3 6" id="KW-0812">Transmembrane</keyword>
<dbReference type="EMBL" id="PPSX01000005">
    <property type="protein sequence ID" value="RZQ54944.1"/>
    <property type="molecule type" value="Genomic_DNA"/>
</dbReference>
<dbReference type="RefSeq" id="WP_130253835.1">
    <property type="nucleotide sequence ID" value="NZ_PPSX01000005.1"/>
</dbReference>
<feature type="transmembrane region" description="Helical" evidence="6">
    <location>
        <begin position="203"/>
        <end position="220"/>
    </location>
</feature>
<evidence type="ECO:0000313" key="8">
    <source>
        <dbReference type="Proteomes" id="UP000291338"/>
    </source>
</evidence>
<comment type="subcellular location">
    <subcellularLocation>
        <location evidence="1">Cell membrane</location>
        <topology evidence="1">Multi-pass membrane protein</topology>
    </subcellularLocation>
</comment>
<feature type="transmembrane region" description="Helical" evidence="6">
    <location>
        <begin position="240"/>
        <end position="264"/>
    </location>
</feature>
<feature type="transmembrane region" description="Helical" evidence="6">
    <location>
        <begin position="38"/>
        <end position="59"/>
    </location>
</feature>
<evidence type="ECO:0000256" key="3">
    <source>
        <dbReference type="ARBA" id="ARBA00022692"/>
    </source>
</evidence>
<protein>
    <submittedName>
        <fullName evidence="7">Uncharacterized protein</fullName>
    </submittedName>
</protein>
<dbReference type="AlphaFoldDB" id="A0A4Q7IRF8"/>
<feature type="transmembrane region" description="Helical" evidence="6">
    <location>
        <begin position="170"/>
        <end position="191"/>
    </location>
</feature>
<proteinExistence type="predicted"/>
<dbReference type="GO" id="GO:0005886">
    <property type="term" value="C:plasma membrane"/>
    <property type="evidence" value="ECO:0007669"/>
    <property type="project" value="UniProtKB-SubCell"/>
</dbReference>
<keyword evidence="4 6" id="KW-1133">Transmembrane helix</keyword>
<keyword evidence="2" id="KW-1003">Cell membrane</keyword>
<keyword evidence="5 6" id="KW-0472">Membrane</keyword>
<dbReference type="Proteomes" id="UP000291338">
    <property type="component" value="Unassembled WGS sequence"/>
</dbReference>
<feature type="transmembrane region" description="Helical" evidence="6">
    <location>
        <begin position="290"/>
        <end position="310"/>
    </location>
</feature>
<evidence type="ECO:0000256" key="5">
    <source>
        <dbReference type="ARBA" id="ARBA00023136"/>
    </source>
</evidence>
<evidence type="ECO:0000256" key="1">
    <source>
        <dbReference type="ARBA" id="ARBA00004651"/>
    </source>
</evidence>
<evidence type="ECO:0000256" key="6">
    <source>
        <dbReference type="SAM" id="Phobius"/>
    </source>
</evidence>
<feature type="transmembrane region" description="Helical" evidence="6">
    <location>
        <begin position="138"/>
        <end position="158"/>
    </location>
</feature>
<sequence>MVKKSIFVLVIKVLGAALSFFWVSTITNSLGAIDAGNYLLWISIITLMSSAGSFGLNNVVLKGVSIFEDEAKYSEMSALVHKSVFVILLTTSLISFLGYQFQVQRFGYILSYQVYFLFALPFFTLTMMLSHAIQGAKGLYESMLVVGILQPVFLVSLVKLELFKHDLNNFSLLFAFVSILVFFIYYFIWLLKSRLHLSFSYPIKPLLASGGVLVIYQVFQQYNVAIGQLLLGFYELDRQVAVFVVCIKVATLVNFITFAVNRVVAPDFAIFYKKGDLTKLRETFFKAKRLMLLGITPFLCVVLVFPELILKFFGNEFIEYGYVLQILILQQLLIVYCGPSAYLLVMTGNEKVIRNQVVISSIFATIIGYYCIPVIGIYGAIWASLIAVLVSQGLNFFHLRKLLNINILKY</sequence>
<evidence type="ECO:0000313" key="7">
    <source>
        <dbReference type="EMBL" id="RZQ54944.1"/>
    </source>
</evidence>
<feature type="transmembrane region" description="Helical" evidence="6">
    <location>
        <begin position="79"/>
        <end position="100"/>
    </location>
</feature>
<feature type="transmembrane region" description="Helical" evidence="6">
    <location>
        <begin position="381"/>
        <end position="399"/>
    </location>
</feature>
<name>A0A4Q7IRF8_9GAMM</name>
<dbReference type="InterPro" id="IPR050833">
    <property type="entry name" value="Poly_Biosynth_Transport"/>
</dbReference>
<reference evidence="7 8" key="1">
    <citation type="submission" date="2018-01" db="EMBL/GenBank/DDBJ databases">
        <title>Co-occurrence of chitin degradation, pigmentation and bioactivity in marine Pseudoalteromonas.</title>
        <authorList>
            <person name="Paulsen S."/>
            <person name="Gram L."/>
            <person name="Machado H."/>
        </authorList>
    </citation>
    <scope>NUCLEOTIDE SEQUENCE [LARGE SCALE GENOMIC DNA]</scope>
    <source>
        <strain evidence="7 8">S3898</strain>
    </source>
</reference>
<evidence type="ECO:0000256" key="4">
    <source>
        <dbReference type="ARBA" id="ARBA00022989"/>
    </source>
</evidence>
<feature type="transmembrane region" description="Helical" evidence="6">
    <location>
        <begin position="7"/>
        <end position="26"/>
    </location>
</feature>
<accession>A0A4Q7IRF8</accession>
<evidence type="ECO:0000256" key="2">
    <source>
        <dbReference type="ARBA" id="ARBA00022475"/>
    </source>
</evidence>
<feature type="transmembrane region" description="Helical" evidence="6">
    <location>
        <begin position="322"/>
        <end position="345"/>
    </location>
</feature>
<feature type="transmembrane region" description="Helical" evidence="6">
    <location>
        <begin position="106"/>
        <end position="126"/>
    </location>
</feature>
<dbReference type="PANTHER" id="PTHR30250">
    <property type="entry name" value="PST FAMILY PREDICTED COLANIC ACID TRANSPORTER"/>
    <property type="match status" value="1"/>
</dbReference>
<dbReference type="PANTHER" id="PTHR30250:SF11">
    <property type="entry name" value="O-ANTIGEN TRANSPORTER-RELATED"/>
    <property type="match status" value="1"/>
</dbReference>
<organism evidence="7 8">
    <name type="scientific">Pseudoalteromonas phenolica</name>
    <dbReference type="NCBI Taxonomy" id="161398"/>
    <lineage>
        <taxon>Bacteria</taxon>
        <taxon>Pseudomonadati</taxon>
        <taxon>Pseudomonadota</taxon>
        <taxon>Gammaproteobacteria</taxon>
        <taxon>Alteromonadales</taxon>
        <taxon>Pseudoalteromonadaceae</taxon>
        <taxon>Pseudoalteromonas</taxon>
    </lineage>
</organism>
<gene>
    <name evidence="7" type="ORF">C1E23_01275</name>
</gene>